<evidence type="ECO:0000256" key="9">
    <source>
        <dbReference type="SAM" id="SignalP"/>
    </source>
</evidence>
<dbReference type="GeneID" id="54479279"/>
<comment type="subcellular location">
    <subcellularLocation>
        <location evidence="1">Membrane</location>
        <topology evidence="1">Multi-pass membrane protein</topology>
    </subcellularLocation>
</comment>
<feature type="transmembrane region" description="Helical" evidence="8">
    <location>
        <begin position="601"/>
        <end position="620"/>
    </location>
</feature>
<evidence type="ECO:0000313" key="11">
    <source>
        <dbReference type="EMBL" id="KAF2479633.1"/>
    </source>
</evidence>
<organism evidence="11 12">
    <name type="scientific">Neohortaea acidophila</name>
    <dbReference type="NCBI Taxonomy" id="245834"/>
    <lineage>
        <taxon>Eukaryota</taxon>
        <taxon>Fungi</taxon>
        <taxon>Dikarya</taxon>
        <taxon>Ascomycota</taxon>
        <taxon>Pezizomycotina</taxon>
        <taxon>Dothideomycetes</taxon>
        <taxon>Dothideomycetidae</taxon>
        <taxon>Mycosphaerellales</taxon>
        <taxon>Teratosphaeriaceae</taxon>
        <taxon>Neohortaea</taxon>
    </lineage>
</organism>
<feature type="transmembrane region" description="Helical" evidence="8">
    <location>
        <begin position="484"/>
        <end position="506"/>
    </location>
</feature>
<dbReference type="Pfam" id="PF06011">
    <property type="entry name" value="TRP"/>
    <property type="match status" value="1"/>
</dbReference>
<evidence type="ECO:0000256" key="3">
    <source>
        <dbReference type="ARBA" id="ARBA00022692"/>
    </source>
</evidence>
<gene>
    <name evidence="11" type="ORF">BDY17DRAFT_356293</name>
</gene>
<feature type="compositionally biased region" description="Basic and acidic residues" evidence="7">
    <location>
        <begin position="743"/>
        <end position="765"/>
    </location>
</feature>
<dbReference type="GO" id="GO:0055085">
    <property type="term" value="P:transmembrane transport"/>
    <property type="evidence" value="ECO:0007669"/>
    <property type="project" value="TreeGrafter"/>
</dbReference>
<dbReference type="AlphaFoldDB" id="A0A6A6PJD0"/>
<evidence type="ECO:0000259" key="10">
    <source>
        <dbReference type="SMART" id="SM01320"/>
    </source>
</evidence>
<dbReference type="RefSeq" id="XP_033586203.1">
    <property type="nucleotide sequence ID" value="XM_033738277.1"/>
</dbReference>
<keyword evidence="5 8" id="KW-1133">Transmembrane helix</keyword>
<dbReference type="EMBL" id="MU001641">
    <property type="protein sequence ID" value="KAF2479633.1"/>
    <property type="molecule type" value="Genomic_DNA"/>
</dbReference>
<dbReference type="InterPro" id="IPR040241">
    <property type="entry name" value="TRP_Flc/Pkd2-like"/>
</dbReference>
<feature type="signal peptide" evidence="9">
    <location>
        <begin position="1"/>
        <end position="24"/>
    </location>
</feature>
<feature type="transmembrane region" description="Helical" evidence="8">
    <location>
        <begin position="447"/>
        <end position="472"/>
    </location>
</feature>
<dbReference type="PANTHER" id="PTHR31145">
    <property type="entry name" value="INTEGRAL MEMBRANE PROTEIN (AFU_ORTHOLOGUE AFUA_7G01610)"/>
    <property type="match status" value="1"/>
</dbReference>
<dbReference type="GO" id="GO:0016020">
    <property type="term" value="C:membrane"/>
    <property type="evidence" value="ECO:0007669"/>
    <property type="project" value="UniProtKB-SubCell"/>
</dbReference>
<feature type="transmembrane region" description="Helical" evidence="8">
    <location>
        <begin position="203"/>
        <end position="224"/>
    </location>
</feature>
<dbReference type="Proteomes" id="UP000799767">
    <property type="component" value="Unassembled WGS sequence"/>
</dbReference>
<dbReference type="PANTHER" id="PTHR31145:SF7">
    <property type="entry name" value="TRP-LIKE ION CHANNEL"/>
    <property type="match status" value="1"/>
</dbReference>
<evidence type="ECO:0000256" key="6">
    <source>
        <dbReference type="ARBA" id="ARBA00023136"/>
    </source>
</evidence>
<keyword evidence="6 8" id="KW-0472">Membrane</keyword>
<keyword evidence="4 9" id="KW-0732">Signal</keyword>
<feature type="transmembrane region" description="Helical" evidence="8">
    <location>
        <begin position="688"/>
        <end position="720"/>
    </location>
</feature>
<dbReference type="GO" id="GO:0009272">
    <property type="term" value="P:fungal-type cell wall biogenesis"/>
    <property type="evidence" value="ECO:0007669"/>
    <property type="project" value="TreeGrafter"/>
</dbReference>
<sequence>MPFRFRSALLFAIALLGLLQPAICANGGGGKSNADDGYISYTNAQGQTVLLADDRRPSLYTGNYGDCLGSSLINVTRFDAAYYQDNMTVIFHLEGNTALQNESVVMYIGVYAYGSSRFDLLFNPCQANIQSACPLNSSVPIVASGTTPIAPSDISDIPSIAFTIPDFEGQAILRIFANSTESEIGCYSAVITNGSSFAQPKSVGTILGIFAFLAMIASFATAIYGEAIPTMRLHYAHSLSVGVVFAVYQHIFFTGALSVNWPSVLVAWWHNFAWSGGEIYVASMQRSIDHLIGTNVGNTSEVGAAPSTSNDVVGGGYDISQIYKRAFGATRRLASNHPLLRDLASEIYGESAIQRRDALPNKSDGYSYYGHPIGAGMPLPGNYSGFAGTLAQENIAVSNAFVTGLLWFLILLAGVMFAVAMFKGMLELLARLRAIQHDRLKFFRDRWIGYTGLAALRTCFIAFFMMMFLTIFEFTFQSSGGVKAVAAVVFLIFLVGLGGAAGYACYYKKRYVDGQAGSIKEHKKLLGVIPWPVSKKVDPYAGDAPPPNEEGEKGTGHASLSRANEADDVTPTSDVVDNIHDNEDYTTKFGWLASRFRRTRWWFFAVWLLYEFVRAAFYGGASGHPLTQVFGLLVVEFIAFAFVVWARPFEGRRLNVLVVYCLGFSKVTTVALSAAFDVTFNLQRITTTVIGIVIIVIQGILTIITLIAIIVGCISSYMSVSRNREQFRPKDWHGHREKYFDHLDRTANDLPREPKPKKEKKKSEPPVEPVVGFEVRGIRRQDKIEDEDEEFASEMRSQAPEPTHLALNDLSKAPMYPSKMPEERVRSGAASPVGASRPASVGGLSRSGSAAGVSRAGSVRSLSQSNLPYGARPHRPSWSAKDFRDYNPAPEGEGIASRPRSANFTSAGDADDYDEPSAPLAQRRWSSHSRTSSLRSNRKVPHWNPSSESLKIGGDVSTRDTIGNVPPPLTRSRPNSFSRGHRRSLSGQAIEDEGGEGDFQAATPQRGSRYLPMMTPAQERDEWVAGSSSVQAEEQPQILEQPQTQEGAQ</sequence>
<evidence type="ECO:0000256" key="1">
    <source>
        <dbReference type="ARBA" id="ARBA00004141"/>
    </source>
</evidence>
<comment type="similarity">
    <text evidence="2">Belongs to the transient receptor potential (TRP) ion channel family.</text>
</comment>
<evidence type="ECO:0000256" key="8">
    <source>
        <dbReference type="SAM" id="Phobius"/>
    </source>
</evidence>
<evidence type="ECO:0000313" key="12">
    <source>
        <dbReference type="Proteomes" id="UP000799767"/>
    </source>
</evidence>
<dbReference type="OrthoDB" id="5377623at2759"/>
<dbReference type="SMART" id="SM01320">
    <property type="entry name" value="TRP_N"/>
    <property type="match status" value="1"/>
</dbReference>
<proteinExistence type="inferred from homology"/>
<dbReference type="Pfam" id="PF14558">
    <property type="entry name" value="TRP_N"/>
    <property type="match status" value="1"/>
</dbReference>
<evidence type="ECO:0000256" key="5">
    <source>
        <dbReference type="ARBA" id="ARBA00022989"/>
    </source>
</evidence>
<feature type="transmembrane region" description="Helical" evidence="8">
    <location>
        <begin position="626"/>
        <end position="645"/>
    </location>
</feature>
<feature type="compositionally biased region" description="Polar residues" evidence="7">
    <location>
        <begin position="1026"/>
        <end position="1049"/>
    </location>
</feature>
<evidence type="ECO:0000256" key="4">
    <source>
        <dbReference type="ARBA" id="ARBA00022729"/>
    </source>
</evidence>
<feature type="region of interest" description="Disordered" evidence="7">
    <location>
        <begin position="743"/>
        <end position="1049"/>
    </location>
</feature>
<evidence type="ECO:0000256" key="2">
    <source>
        <dbReference type="ARBA" id="ARBA00010642"/>
    </source>
</evidence>
<evidence type="ECO:0000256" key="7">
    <source>
        <dbReference type="SAM" id="MobiDB-lite"/>
    </source>
</evidence>
<dbReference type="InterPro" id="IPR010308">
    <property type="entry name" value="TRP_C"/>
</dbReference>
<feature type="transmembrane region" description="Helical" evidence="8">
    <location>
        <begin position="405"/>
        <end position="426"/>
    </location>
</feature>
<name>A0A6A6PJD0_9PEZI</name>
<feature type="transmembrane region" description="Helical" evidence="8">
    <location>
        <begin position="657"/>
        <end position="676"/>
    </location>
</feature>
<keyword evidence="3 8" id="KW-0812">Transmembrane</keyword>
<feature type="chain" id="PRO_5025658204" description="ML-like domain-containing protein" evidence="9">
    <location>
        <begin position="25"/>
        <end position="1049"/>
    </location>
</feature>
<feature type="region of interest" description="Disordered" evidence="7">
    <location>
        <begin position="540"/>
        <end position="575"/>
    </location>
</feature>
<dbReference type="InterPro" id="IPR032800">
    <property type="entry name" value="TRP_N"/>
</dbReference>
<accession>A0A6A6PJD0</accession>
<feature type="transmembrane region" description="Helical" evidence="8">
    <location>
        <begin position="236"/>
        <end position="259"/>
    </location>
</feature>
<protein>
    <recommendedName>
        <fullName evidence="10">ML-like domain-containing protein</fullName>
    </recommendedName>
</protein>
<feature type="domain" description="ML-like" evidence="10">
    <location>
        <begin position="57"/>
        <end position="198"/>
    </location>
</feature>
<keyword evidence="12" id="KW-1185">Reference proteome</keyword>
<feature type="compositionally biased region" description="Low complexity" evidence="7">
    <location>
        <begin position="839"/>
        <end position="861"/>
    </location>
</feature>
<reference evidence="11" key="1">
    <citation type="journal article" date="2020" name="Stud. Mycol.">
        <title>101 Dothideomycetes genomes: a test case for predicting lifestyles and emergence of pathogens.</title>
        <authorList>
            <person name="Haridas S."/>
            <person name="Albert R."/>
            <person name="Binder M."/>
            <person name="Bloem J."/>
            <person name="Labutti K."/>
            <person name="Salamov A."/>
            <person name="Andreopoulos B."/>
            <person name="Baker S."/>
            <person name="Barry K."/>
            <person name="Bills G."/>
            <person name="Bluhm B."/>
            <person name="Cannon C."/>
            <person name="Castanera R."/>
            <person name="Culley D."/>
            <person name="Daum C."/>
            <person name="Ezra D."/>
            <person name="Gonzalez J."/>
            <person name="Henrissat B."/>
            <person name="Kuo A."/>
            <person name="Liang C."/>
            <person name="Lipzen A."/>
            <person name="Lutzoni F."/>
            <person name="Magnuson J."/>
            <person name="Mondo S."/>
            <person name="Nolan M."/>
            <person name="Ohm R."/>
            <person name="Pangilinan J."/>
            <person name="Park H.-J."/>
            <person name="Ramirez L."/>
            <person name="Alfaro M."/>
            <person name="Sun H."/>
            <person name="Tritt A."/>
            <person name="Yoshinaga Y."/>
            <person name="Zwiers L.-H."/>
            <person name="Turgeon B."/>
            <person name="Goodwin S."/>
            <person name="Spatafora J."/>
            <person name="Crous P."/>
            <person name="Grigoriev I."/>
        </authorList>
    </citation>
    <scope>NUCLEOTIDE SEQUENCE</scope>
    <source>
        <strain evidence="11">CBS 113389</strain>
    </source>
</reference>